<keyword evidence="1" id="KW-1277">Toxin-antitoxin system</keyword>
<dbReference type="EMBL" id="JAAVLX010000001">
    <property type="protein sequence ID" value="NOJ38251.1"/>
    <property type="molecule type" value="Genomic_DNA"/>
</dbReference>
<gene>
    <name evidence="2" type="ORF">HCN58_01225</name>
</gene>
<keyword evidence="3" id="KW-1185">Reference proteome</keyword>
<dbReference type="Gene3D" id="3.30.2310.20">
    <property type="entry name" value="RelE-like"/>
    <property type="match status" value="1"/>
</dbReference>
<evidence type="ECO:0000256" key="1">
    <source>
        <dbReference type="ARBA" id="ARBA00022649"/>
    </source>
</evidence>
<dbReference type="RefSeq" id="WP_171577554.1">
    <property type="nucleotide sequence ID" value="NZ_JAAVLX010000001.1"/>
</dbReference>
<organism evidence="2 3">
    <name type="scientific">Bradyrhizobium australiense</name>
    <dbReference type="NCBI Taxonomy" id="2721161"/>
    <lineage>
        <taxon>Bacteria</taxon>
        <taxon>Pseudomonadati</taxon>
        <taxon>Pseudomonadota</taxon>
        <taxon>Alphaproteobacteria</taxon>
        <taxon>Hyphomicrobiales</taxon>
        <taxon>Nitrobacteraceae</taxon>
        <taxon>Bradyrhizobium</taxon>
    </lineage>
</organism>
<reference evidence="2 3" key="1">
    <citation type="submission" date="2020-03" db="EMBL/GenBank/DDBJ databases">
        <title>Bradyrhizobium diversity isolated from nodules of Indigofera sp.</title>
        <authorList>
            <person name="Klepa M."/>
            <person name="Helene L."/>
            <person name="Hungria M."/>
        </authorList>
    </citation>
    <scope>NUCLEOTIDE SEQUENCE [LARGE SCALE GENOMIC DNA]</scope>
    <source>
        <strain evidence="2 3">WSM 1791</strain>
    </source>
</reference>
<protein>
    <submittedName>
        <fullName evidence="2">Type II toxin-antitoxin system RelE/ParE family toxin</fullName>
    </submittedName>
</protein>
<sequence>MTLRFTPRARDDLREIMEYIANENPAAADRVGLAIFDTCALSPRGLIWEFAMQERRNCGAAWSRDIRTGYFVEDANVWIVHIRHSARRPVDEQI</sequence>
<dbReference type="InterPro" id="IPR007712">
    <property type="entry name" value="RelE/ParE_toxin"/>
</dbReference>
<evidence type="ECO:0000313" key="2">
    <source>
        <dbReference type="EMBL" id="NOJ38251.1"/>
    </source>
</evidence>
<dbReference type="InterPro" id="IPR035093">
    <property type="entry name" value="RelE/ParE_toxin_dom_sf"/>
</dbReference>
<comment type="caution">
    <text evidence="2">The sequence shown here is derived from an EMBL/GenBank/DDBJ whole genome shotgun (WGS) entry which is preliminary data.</text>
</comment>
<accession>A0A7Y4LTP7</accession>
<proteinExistence type="predicted"/>
<dbReference type="Proteomes" id="UP000544122">
    <property type="component" value="Unassembled WGS sequence"/>
</dbReference>
<dbReference type="Pfam" id="PF05016">
    <property type="entry name" value="ParE_toxin"/>
    <property type="match status" value="1"/>
</dbReference>
<evidence type="ECO:0000313" key="3">
    <source>
        <dbReference type="Proteomes" id="UP000544122"/>
    </source>
</evidence>
<name>A0A7Y4LTP7_9BRAD</name>
<dbReference type="AlphaFoldDB" id="A0A7Y4LTP7"/>